<reference evidence="6 7" key="1">
    <citation type="submission" date="2012-08" db="EMBL/GenBank/DDBJ databases">
        <title>Oryza genome evolution.</title>
        <authorList>
            <person name="Wing R.A."/>
        </authorList>
    </citation>
    <scope>NUCLEOTIDE SEQUENCE</scope>
</reference>
<dbReference type="Pfam" id="PF25019">
    <property type="entry name" value="LRR_R13L1-DRL21"/>
    <property type="match status" value="1"/>
</dbReference>
<protein>
    <submittedName>
        <fullName evidence="6">Uncharacterized protein</fullName>
    </submittedName>
</protein>
<proteinExistence type="predicted"/>
<evidence type="ECO:0000256" key="1">
    <source>
        <dbReference type="ARBA" id="ARBA00022737"/>
    </source>
</evidence>
<dbReference type="InterPro" id="IPR056789">
    <property type="entry name" value="LRR_R13L1-DRL21"/>
</dbReference>
<dbReference type="HOGENOM" id="CLU_000837_8_8_1"/>
<dbReference type="Gramene" id="LPERR11G17400.1">
    <property type="protein sequence ID" value="LPERR11G17400.1"/>
    <property type="gene ID" value="LPERR11G17400"/>
</dbReference>
<dbReference type="InterPro" id="IPR027417">
    <property type="entry name" value="P-loop_NTPase"/>
</dbReference>
<dbReference type="InterPro" id="IPR032675">
    <property type="entry name" value="LRR_dom_sf"/>
</dbReference>
<dbReference type="GO" id="GO:0006952">
    <property type="term" value="P:defense response"/>
    <property type="evidence" value="ECO:0007669"/>
    <property type="project" value="UniProtKB-KW"/>
</dbReference>
<name>A0A0D9XUL7_9ORYZ</name>
<dbReference type="EnsemblPlants" id="LPERR11G17400.1">
    <property type="protein sequence ID" value="LPERR11G17400.1"/>
    <property type="gene ID" value="LPERR11G17400"/>
</dbReference>
<reference evidence="7" key="2">
    <citation type="submission" date="2013-12" db="EMBL/GenBank/DDBJ databases">
        <authorList>
            <person name="Yu Y."/>
            <person name="Lee S."/>
            <person name="de Baynast K."/>
            <person name="Wissotski M."/>
            <person name="Liu L."/>
            <person name="Talag J."/>
            <person name="Goicoechea J."/>
            <person name="Angelova A."/>
            <person name="Jetty R."/>
            <person name="Kudrna D."/>
            <person name="Golser W."/>
            <person name="Rivera L."/>
            <person name="Zhang J."/>
            <person name="Wing R."/>
        </authorList>
    </citation>
    <scope>NUCLEOTIDE SEQUENCE</scope>
</reference>
<dbReference type="Gene3D" id="3.80.10.10">
    <property type="entry name" value="Ribonuclease Inhibitor"/>
    <property type="match status" value="3"/>
</dbReference>
<evidence type="ECO:0000259" key="4">
    <source>
        <dbReference type="Pfam" id="PF23598"/>
    </source>
</evidence>
<dbReference type="Proteomes" id="UP000032180">
    <property type="component" value="Chromosome 11"/>
</dbReference>
<evidence type="ECO:0000313" key="6">
    <source>
        <dbReference type="EnsemblPlants" id="LPERR11G17400.1"/>
    </source>
</evidence>
<dbReference type="eggNOG" id="KOG4658">
    <property type="taxonomic scope" value="Eukaryota"/>
</dbReference>
<keyword evidence="1" id="KW-0677">Repeat</keyword>
<evidence type="ECO:0000259" key="3">
    <source>
        <dbReference type="Pfam" id="PF00931"/>
    </source>
</evidence>
<sequence length="898" mass="101412">MRHSLTESMVGRSEIAEKMTRELLAGAVAVDGEGNVSPPLVMAIVGGPGIGKTRLANSLFNDAMRRVPNIWFSPRKFQDFIEEIIHRSLHGQKEKYLIVLDDVWNVNEAKDWPEWDRLMRALPCNGAVILTTRTPALVKRTAAIVSTTVPYFMQPLEQEHALSFVDQWMKRCRCDRSSELFNIGIRIAIKCDGVPSLFQSAGAIICETAETTFWQKFLEDVDVLSGVNEVYSSEKEYSEVLESAFSSYQHLSSHLQNCFLYCSMFPLGFNFDAEELADLFATAGLMPSTITGAKKIGFLEQLLDECFHPTGSSEHGTRTTYRMHKTLHMLAVYMERGISRIVTAGEDLTELQNSVLLQHMSLIVHPSTAEFPQVEHLKTLILLPDSRMCFSDLQCEIKEINPVLWKSLGHLQVLSLQAAKIRKFPNKIELLPRLRYLNLSQTNIETVPSSVSKLQFLQVLKLSHCEKLRKLHENTSKLVRLQKLDLEGCYHLVTLPTKMSKLESLEYLNVLNCSSLTTMPRAMGQLTHLHTLIGYFVPNNGIGAMSELQSLADLNRLCIINLEKVSDTEDARMAKLQDKEKLESLILQWNMDVKNTSRIDHGVLESLQPNQCLKTLEIVAYEGDTFPSWMTSTEPYLTSLMEIRLVNIRACEKAVPPLGLLPCLKIAEISGVENISCIDDNFCGKNGNFPSLEKLILSYMTSLEVWEQASRMNMFPRLAESTIIHCPKLRALSKGGLRGVEKSLKHLSISFCEELHASSDCEGLQTLGCLKKLEICVCPELSCLPQGLEYLSSLTSLKIDNCNKLEILPEWLENLPFLQFMCLSGCPVLHSIPEGLTHNRIIEHCRNFKEPSERTTKAMLNKGKRLIIEEQQFFTGLVIEGRKSHFRSSIVNIVQEQK</sequence>
<dbReference type="SUPFAM" id="SSF52047">
    <property type="entry name" value="RNI-like"/>
    <property type="match status" value="1"/>
</dbReference>
<evidence type="ECO:0000259" key="5">
    <source>
        <dbReference type="Pfam" id="PF25019"/>
    </source>
</evidence>
<dbReference type="InterPro" id="IPR036388">
    <property type="entry name" value="WH-like_DNA-bd_sf"/>
</dbReference>
<evidence type="ECO:0000256" key="2">
    <source>
        <dbReference type="ARBA" id="ARBA00022821"/>
    </source>
</evidence>
<dbReference type="GO" id="GO:0043531">
    <property type="term" value="F:ADP binding"/>
    <property type="evidence" value="ECO:0007669"/>
    <property type="project" value="InterPro"/>
</dbReference>
<feature type="domain" description="Disease resistance R13L4/SHOC-2-like LRR" evidence="4">
    <location>
        <begin position="395"/>
        <end position="511"/>
    </location>
</feature>
<keyword evidence="7" id="KW-1185">Reference proteome</keyword>
<dbReference type="Pfam" id="PF23598">
    <property type="entry name" value="LRR_14"/>
    <property type="match status" value="1"/>
</dbReference>
<dbReference type="PANTHER" id="PTHR47186">
    <property type="entry name" value="LEUCINE-RICH REPEAT-CONTAINING PROTEIN 57"/>
    <property type="match status" value="1"/>
</dbReference>
<dbReference type="STRING" id="77586.A0A0D9XUL7"/>
<keyword evidence="2" id="KW-0611">Plant defense</keyword>
<dbReference type="Pfam" id="PF00931">
    <property type="entry name" value="NB-ARC"/>
    <property type="match status" value="1"/>
</dbReference>
<dbReference type="Gene3D" id="3.40.50.300">
    <property type="entry name" value="P-loop containing nucleotide triphosphate hydrolases"/>
    <property type="match status" value="2"/>
</dbReference>
<feature type="domain" description="NB-ARC" evidence="3">
    <location>
        <begin position="82"/>
        <end position="166"/>
    </location>
</feature>
<dbReference type="AlphaFoldDB" id="A0A0D9XUL7"/>
<dbReference type="PANTHER" id="PTHR47186:SF38">
    <property type="entry name" value="NB-ARC DOMAIN-CONTAINING PROTEIN"/>
    <property type="match status" value="1"/>
</dbReference>
<dbReference type="SUPFAM" id="SSF52540">
    <property type="entry name" value="P-loop containing nucleoside triphosphate hydrolases"/>
    <property type="match status" value="1"/>
</dbReference>
<dbReference type="InterPro" id="IPR002182">
    <property type="entry name" value="NB-ARC"/>
</dbReference>
<dbReference type="InterPro" id="IPR055414">
    <property type="entry name" value="LRR_R13L4/SHOC2-like"/>
</dbReference>
<reference evidence="6" key="3">
    <citation type="submission" date="2015-04" db="UniProtKB">
        <authorList>
            <consortium name="EnsemblPlants"/>
        </authorList>
    </citation>
    <scope>IDENTIFICATION</scope>
</reference>
<accession>A0A0D9XUL7</accession>
<dbReference type="PRINTS" id="PR00364">
    <property type="entry name" value="DISEASERSIST"/>
</dbReference>
<feature type="domain" description="R13L1/DRL21-like LRR repeat region" evidence="5">
    <location>
        <begin position="545"/>
        <end position="671"/>
    </location>
</feature>
<evidence type="ECO:0000313" key="7">
    <source>
        <dbReference type="Proteomes" id="UP000032180"/>
    </source>
</evidence>
<dbReference type="SUPFAM" id="SSF52058">
    <property type="entry name" value="L domain-like"/>
    <property type="match status" value="1"/>
</dbReference>
<organism evidence="6 7">
    <name type="scientific">Leersia perrieri</name>
    <dbReference type="NCBI Taxonomy" id="77586"/>
    <lineage>
        <taxon>Eukaryota</taxon>
        <taxon>Viridiplantae</taxon>
        <taxon>Streptophyta</taxon>
        <taxon>Embryophyta</taxon>
        <taxon>Tracheophyta</taxon>
        <taxon>Spermatophyta</taxon>
        <taxon>Magnoliopsida</taxon>
        <taxon>Liliopsida</taxon>
        <taxon>Poales</taxon>
        <taxon>Poaceae</taxon>
        <taxon>BOP clade</taxon>
        <taxon>Oryzoideae</taxon>
        <taxon>Oryzeae</taxon>
        <taxon>Oryzinae</taxon>
        <taxon>Leersia</taxon>
    </lineage>
</organism>
<dbReference type="Gene3D" id="1.10.10.10">
    <property type="entry name" value="Winged helix-like DNA-binding domain superfamily/Winged helix DNA-binding domain"/>
    <property type="match status" value="1"/>
</dbReference>